<dbReference type="CDD" id="cd02808">
    <property type="entry name" value="GltS_FMN"/>
    <property type="match status" value="1"/>
</dbReference>
<dbReference type="FunFam" id="3.20.20.70:FF:000097">
    <property type="entry name" value="Glutamate synthase, large subunit"/>
    <property type="match status" value="1"/>
</dbReference>
<dbReference type="InterPro" id="IPR050711">
    <property type="entry name" value="ET-N_metabolism_enzyme"/>
</dbReference>
<evidence type="ECO:0000256" key="3">
    <source>
        <dbReference type="ARBA" id="ARBA00009716"/>
    </source>
</evidence>
<comment type="pathway">
    <text evidence="15">Amino-acid biosynthesis; L-glutamate biosynthesis via GLT pathway; L-glutamate from 2-oxoglutarate and L-glutamine (NADP(+) route): step 1/1.</text>
</comment>
<dbReference type="Pfam" id="PF00310">
    <property type="entry name" value="GATase_2"/>
    <property type="match status" value="1"/>
</dbReference>
<dbReference type="PANTHER" id="PTHR11938:SF133">
    <property type="entry name" value="GLUTAMATE SYNTHASE (NADH)"/>
    <property type="match status" value="1"/>
</dbReference>
<evidence type="ECO:0000256" key="15">
    <source>
        <dbReference type="ARBA" id="ARBA00037898"/>
    </source>
</evidence>
<evidence type="ECO:0000256" key="8">
    <source>
        <dbReference type="ARBA" id="ARBA00022723"/>
    </source>
</evidence>
<comment type="similarity">
    <text evidence="3">Belongs to the glutamate synthase family.</text>
</comment>
<dbReference type="CDD" id="cd00982">
    <property type="entry name" value="gltB_C"/>
    <property type="match status" value="1"/>
</dbReference>
<keyword evidence="10 21" id="KW-0560">Oxidoreductase</keyword>
<sequence>MDILENGQDFAEAYQRNAAALADAAQLDLTEHDACGVGLVATLDGKPRRDVVQAGIDALKAVWHRGAVDADGKTGDGAGIHIEIPQDFFAEVVERGGDRLRPGRIAVGQVFLPKTDLSAQERCRQIVETEILNAGYNIYGWRQVPIDVACIGEKANATRPEIEQILIWDPEQRETALVERDMYVIRRRIEKQALAAQVPELYLCSLSSRSIIYKGMFLAENLTDFYPDLLDERFVSRFAIYHQRYSTNTFPTWRLAQPFRMLAHNGEINTVNGNINWMKSHETRLAHELLDPFMDDIKPVIQAGGSDTATLDNVFELLVRGGRDAPMAKAMLIPESIGSNATMPQPHRDLFMYCNAVMEPWDGPAALCATDGRWTIAGLDRNGLRPIRYTVTTNKLLIVGSETGMVKLAESDIVAKGRVGPGQCIAVDLDAARFYADGELKDMLAARHAFGDWVNRTTRIDGILRQEVDETPALTGDALRRRQLAMGFTMEDLETILHPMAEDAAEAIGSMGDDTPIAVLSNEYRGLHHFFRQTFSQVTNPPIDSLRETRVMTIKTRLGNLGNILDEDPTQCDMLMLDSPVLTNAEFTAMREYMGDTVAVVDCTFVVANGEAGLRRALERIRREAEEGVRSGCAHVILTDENQNPERAAIPMILAVGAVHTHLVKHSLRTFTSLNVRAAECVDVHYFAVLIGAGATTVNAYLAQETIADRHRRGLFGSLTLHDCIARYRKAVDKGLLKIMSKMGISVLSSYRGGMNFEAIGLSRALVAEFFPGMQSRISGIGLSGIARRVLALHGKAWTAAGQAAVLPVGGLYKLRRRGEAHAFDGSLIHLLQNAVETDSYQTFKRYSDAVRRLPPVALRDLLDFRAEGRAPVAIEEVESITEIRKRLVAPGISLGALSPEAHETLSIAMNRIGARSDSGEGGEDPERAKPRANGDNPNSAIKQIASGRFGVTAEYLNNCKEIEIKVAQGAKPGEGGQLPGFKVSGIIARLRHATPGVTLISPPPHHDIYSIEDLAQLIYDLKQINPDATVCVKLVSRSGIGTIAAGVAKAKADAILVSGHSGGTGASPVSSIKYAGLPWEMGLSETHQVLMLNRLRHRIKLRTDGGLKTGRDVVIAAMLGAEEFGIGTASLVAMGCIMVRQCHSNTCPVGVCTQDEELRRKFEGSPEKVINLFSFVAEEVREILANLGFRRIEEVIGRTDLLKQVSRGAEDLDDLDLNPLLVQADTGPYPRFSTLEGRNEVPETLDADMIRDAGALFERGEKMQLAYNIRNTHRAIGTKISSKIVRRFGMSGLQPGHLTVRLRGSAGQSLGAFAVRGLKLEVLGDANDYVGKGLSGGTIVLRPAPSSSLVWNENAIIGNTVLYGATAGELFAAGQAGERFAVRNSGATAVVEGCGANGCEYMTGGAVAILGPVGDNFGAGFTGGQAFIYDADGTFEQRLNPDTLLWRRIALPHWEEFLQRLIARHVAETGSRLAARLLNDWASERERFWHVVPKEFAKYLPQPMEAVAVAAE</sequence>
<dbReference type="Pfam" id="PF04898">
    <property type="entry name" value="Glu_syn_central"/>
    <property type="match status" value="1"/>
</dbReference>
<dbReference type="SUPFAM" id="SSF51395">
    <property type="entry name" value="FMN-linked oxidoreductases"/>
    <property type="match status" value="1"/>
</dbReference>
<keyword evidence="6" id="KW-0285">Flavoprotein</keyword>
<dbReference type="InterPro" id="IPR002932">
    <property type="entry name" value="Glu_synthdom"/>
</dbReference>
<keyword evidence="9" id="KW-0315">Glutamine amidotransferase</keyword>
<evidence type="ECO:0000256" key="6">
    <source>
        <dbReference type="ARBA" id="ARBA00022630"/>
    </source>
</evidence>
<evidence type="ECO:0000256" key="13">
    <source>
        <dbReference type="ARBA" id="ARBA00023164"/>
    </source>
</evidence>
<dbReference type="Gene3D" id="2.160.20.60">
    <property type="entry name" value="Glutamate synthase, alpha subunit, C-terminal domain"/>
    <property type="match status" value="1"/>
</dbReference>
<dbReference type="CDD" id="cd00713">
    <property type="entry name" value="GltS"/>
    <property type="match status" value="1"/>
</dbReference>
<keyword evidence="8" id="KW-0479">Metal-binding</keyword>
<keyword evidence="12" id="KW-0411">Iron-sulfur</keyword>
<evidence type="ECO:0000256" key="7">
    <source>
        <dbReference type="ARBA" id="ARBA00022643"/>
    </source>
</evidence>
<proteinExistence type="inferred from homology"/>
<dbReference type="GO" id="GO:0046872">
    <property type="term" value="F:metal ion binding"/>
    <property type="evidence" value="ECO:0007669"/>
    <property type="project" value="UniProtKB-KW"/>
</dbReference>
<evidence type="ECO:0000256" key="10">
    <source>
        <dbReference type="ARBA" id="ARBA00023002"/>
    </source>
</evidence>
<evidence type="ECO:0000256" key="5">
    <source>
        <dbReference type="ARBA" id="ARBA00022605"/>
    </source>
</evidence>
<dbReference type="FunFam" id="3.60.20.10:FF:000001">
    <property type="entry name" value="Glutamate synthase, large subunit"/>
    <property type="match status" value="1"/>
</dbReference>
<dbReference type="EC" id="1.4.1.13" evidence="4"/>
<dbReference type="Pfam" id="PF01493">
    <property type="entry name" value="GXGXG"/>
    <property type="match status" value="1"/>
</dbReference>
<feature type="region of interest" description="Disordered" evidence="19">
    <location>
        <begin position="913"/>
        <end position="940"/>
    </location>
</feature>
<comment type="cofactor">
    <cofactor evidence="1">
        <name>FMN</name>
        <dbReference type="ChEBI" id="CHEBI:58210"/>
    </cofactor>
</comment>
<organism evidence="21 22">
    <name type="scientific">Teichococcus coralli</name>
    <dbReference type="NCBI Taxonomy" id="2545983"/>
    <lineage>
        <taxon>Bacteria</taxon>
        <taxon>Pseudomonadati</taxon>
        <taxon>Pseudomonadota</taxon>
        <taxon>Alphaproteobacteria</taxon>
        <taxon>Acetobacterales</taxon>
        <taxon>Roseomonadaceae</taxon>
        <taxon>Roseomonas</taxon>
    </lineage>
</organism>
<evidence type="ECO:0000256" key="4">
    <source>
        <dbReference type="ARBA" id="ARBA00012079"/>
    </source>
</evidence>
<evidence type="ECO:0000256" key="19">
    <source>
        <dbReference type="SAM" id="MobiDB-lite"/>
    </source>
</evidence>
<evidence type="ECO:0000256" key="1">
    <source>
        <dbReference type="ARBA" id="ARBA00001917"/>
    </source>
</evidence>
<keyword evidence="7" id="KW-0288">FMN</keyword>
<evidence type="ECO:0000256" key="11">
    <source>
        <dbReference type="ARBA" id="ARBA00023004"/>
    </source>
</evidence>
<dbReference type="GO" id="GO:0006537">
    <property type="term" value="P:glutamate biosynthetic process"/>
    <property type="evidence" value="ECO:0007669"/>
    <property type="project" value="UniProtKB-KW"/>
</dbReference>
<dbReference type="Pfam" id="PF01645">
    <property type="entry name" value="Glu_synthase"/>
    <property type="match status" value="1"/>
</dbReference>
<evidence type="ECO:0000256" key="2">
    <source>
        <dbReference type="ARBA" id="ARBA00001927"/>
    </source>
</evidence>
<dbReference type="InterPro" id="IPR036485">
    <property type="entry name" value="Glu_synth_asu_C_sf"/>
</dbReference>
<gene>
    <name evidence="21" type="primary">gltB</name>
    <name evidence="21" type="ORF">E0493_01685</name>
</gene>
<dbReference type="SUPFAM" id="SSF56235">
    <property type="entry name" value="N-terminal nucleophile aminohydrolases (Ntn hydrolases)"/>
    <property type="match status" value="1"/>
</dbReference>
<dbReference type="Proteomes" id="UP000460715">
    <property type="component" value="Unassembled WGS sequence"/>
</dbReference>
<dbReference type="SUPFAM" id="SSF69336">
    <property type="entry name" value="Alpha subunit of glutamate synthase, C-terminal domain"/>
    <property type="match status" value="1"/>
</dbReference>
<dbReference type="Gene3D" id="3.20.20.70">
    <property type="entry name" value="Aldolase class I"/>
    <property type="match status" value="2"/>
</dbReference>
<comment type="cofactor">
    <cofactor evidence="2">
        <name>[3Fe-4S] cluster</name>
        <dbReference type="ChEBI" id="CHEBI:21137"/>
    </cofactor>
</comment>
<keyword evidence="5" id="KW-0028">Amino-acid biosynthesis</keyword>
<dbReference type="PROSITE" id="PS51278">
    <property type="entry name" value="GATASE_TYPE_2"/>
    <property type="match status" value="1"/>
</dbReference>
<keyword evidence="22" id="KW-1185">Reference proteome</keyword>
<keyword evidence="13" id="KW-0314">Glutamate biosynthesis</keyword>
<evidence type="ECO:0000313" key="21">
    <source>
        <dbReference type="EMBL" id="MXP62063.1"/>
    </source>
</evidence>
<dbReference type="EMBL" id="SNVJ01000001">
    <property type="protein sequence ID" value="MXP62063.1"/>
    <property type="molecule type" value="Genomic_DNA"/>
</dbReference>
<reference evidence="21 22" key="1">
    <citation type="submission" date="2019-03" db="EMBL/GenBank/DDBJ databases">
        <title>Roseomonas sp. a novel Roseomonas species isolated from Sea whip Gorgonian.</title>
        <authorList>
            <person name="Li F."/>
            <person name="Pan X."/>
            <person name="Huang S."/>
            <person name="Li Z."/>
            <person name="Meng B."/>
        </authorList>
    </citation>
    <scope>NUCLEOTIDE SEQUENCE [LARGE SCALE GENOMIC DNA]</scope>
    <source>
        <strain evidence="21 22">M0104</strain>
    </source>
</reference>
<dbReference type="NCBIfam" id="NF008730">
    <property type="entry name" value="PRK11750.1"/>
    <property type="match status" value="1"/>
</dbReference>
<dbReference type="GO" id="GO:0004355">
    <property type="term" value="F:glutamate synthase (NADPH) activity"/>
    <property type="evidence" value="ECO:0007669"/>
    <property type="project" value="UniProtKB-EC"/>
</dbReference>
<evidence type="ECO:0000256" key="14">
    <source>
        <dbReference type="ARBA" id="ARBA00023291"/>
    </source>
</evidence>
<dbReference type="InterPro" id="IPR006982">
    <property type="entry name" value="Glu_synth_centr_N"/>
</dbReference>
<comment type="catalytic activity">
    <reaction evidence="16">
        <text>2 L-glutamate + NADP(+) = L-glutamine + 2-oxoglutarate + NADPH + H(+)</text>
        <dbReference type="Rhea" id="RHEA:15501"/>
        <dbReference type="ChEBI" id="CHEBI:15378"/>
        <dbReference type="ChEBI" id="CHEBI:16810"/>
        <dbReference type="ChEBI" id="CHEBI:29985"/>
        <dbReference type="ChEBI" id="CHEBI:57783"/>
        <dbReference type="ChEBI" id="CHEBI:58349"/>
        <dbReference type="ChEBI" id="CHEBI:58359"/>
        <dbReference type="EC" id="1.4.1.13"/>
    </reaction>
</comment>
<accession>A0A845B337</accession>
<dbReference type="Gene3D" id="3.60.20.10">
    <property type="entry name" value="Glutamine Phosphoribosylpyrophosphate, subunit 1, domain 1"/>
    <property type="match status" value="1"/>
</dbReference>
<dbReference type="PANTHER" id="PTHR11938">
    <property type="entry name" value="FAD NADPH DEHYDROGENASE/OXIDOREDUCTASE"/>
    <property type="match status" value="1"/>
</dbReference>
<keyword evidence="14" id="KW-0003">3Fe-4S</keyword>
<dbReference type="InterPro" id="IPR013785">
    <property type="entry name" value="Aldolase_TIM"/>
</dbReference>
<feature type="domain" description="Glutamine amidotransferase type-2" evidence="20">
    <location>
        <begin position="35"/>
        <end position="430"/>
    </location>
</feature>
<dbReference type="GO" id="GO:0019676">
    <property type="term" value="P:ammonia assimilation cycle"/>
    <property type="evidence" value="ECO:0007669"/>
    <property type="project" value="TreeGrafter"/>
</dbReference>
<name>A0A845B337_9PROT</name>
<evidence type="ECO:0000256" key="17">
    <source>
        <dbReference type="ARBA" id="ARBA00072108"/>
    </source>
</evidence>
<evidence type="ECO:0000259" key="20">
    <source>
        <dbReference type="PROSITE" id="PS51278"/>
    </source>
</evidence>
<comment type="caution">
    <text evidence="21">The sequence shown here is derived from an EMBL/GenBank/DDBJ whole genome shotgun (WGS) entry which is preliminary data.</text>
</comment>
<evidence type="ECO:0000256" key="16">
    <source>
        <dbReference type="ARBA" id="ARBA00048151"/>
    </source>
</evidence>
<dbReference type="OrthoDB" id="9758182at2"/>
<dbReference type="InterPro" id="IPR017932">
    <property type="entry name" value="GATase_2_dom"/>
</dbReference>
<evidence type="ECO:0000256" key="12">
    <source>
        <dbReference type="ARBA" id="ARBA00023014"/>
    </source>
</evidence>
<dbReference type="InterPro" id="IPR002489">
    <property type="entry name" value="Glu_synth_asu_C"/>
</dbReference>
<dbReference type="GO" id="GO:0051538">
    <property type="term" value="F:3 iron, 4 sulfur cluster binding"/>
    <property type="evidence" value="ECO:0007669"/>
    <property type="project" value="UniProtKB-KW"/>
</dbReference>
<keyword evidence="11" id="KW-0408">Iron</keyword>
<protein>
    <recommendedName>
        <fullName evidence="17">Glutamate synthase [NADPH] large chain</fullName>
        <ecNumber evidence="4">1.4.1.13</ecNumber>
    </recommendedName>
    <alternativeName>
        <fullName evidence="18">Glutamate synthase subunit alpha</fullName>
    </alternativeName>
</protein>
<evidence type="ECO:0000256" key="18">
    <source>
        <dbReference type="ARBA" id="ARBA00079921"/>
    </source>
</evidence>
<dbReference type="RefSeq" id="WP_160935167.1">
    <property type="nucleotide sequence ID" value="NZ_SNVJ01000001.1"/>
</dbReference>
<evidence type="ECO:0000256" key="9">
    <source>
        <dbReference type="ARBA" id="ARBA00022962"/>
    </source>
</evidence>
<evidence type="ECO:0000313" key="22">
    <source>
        <dbReference type="Proteomes" id="UP000460715"/>
    </source>
</evidence>
<dbReference type="InterPro" id="IPR029055">
    <property type="entry name" value="Ntn_hydrolases_N"/>
</dbReference>